<evidence type="ECO:0000259" key="5">
    <source>
        <dbReference type="Pfam" id="PF00171"/>
    </source>
</evidence>
<dbReference type="Gene3D" id="3.40.309.10">
    <property type="entry name" value="Aldehyde Dehydrogenase, Chain A, domain 2"/>
    <property type="match status" value="1"/>
</dbReference>
<organism evidence="6 7">
    <name type="scientific">Thermomicrobium roseum (strain ATCC 27502 / DSM 5159 / P-2)</name>
    <dbReference type="NCBI Taxonomy" id="309801"/>
    <lineage>
        <taxon>Bacteria</taxon>
        <taxon>Pseudomonadati</taxon>
        <taxon>Thermomicrobiota</taxon>
        <taxon>Thermomicrobia</taxon>
        <taxon>Thermomicrobiales</taxon>
        <taxon>Thermomicrobiaceae</taxon>
        <taxon>Thermomicrobium</taxon>
    </lineage>
</organism>
<feature type="active site" evidence="3">
    <location>
        <position position="254"/>
    </location>
</feature>
<dbReference type="RefSeq" id="WP_012643098.1">
    <property type="nucleotide sequence ID" value="NC_011961.1"/>
</dbReference>
<comment type="similarity">
    <text evidence="1 4">Belongs to the aldehyde dehydrogenase family.</text>
</comment>
<evidence type="ECO:0000256" key="1">
    <source>
        <dbReference type="ARBA" id="ARBA00009986"/>
    </source>
</evidence>
<dbReference type="Pfam" id="PF00171">
    <property type="entry name" value="Aldedh"/>
    <property type="match status" value="1"/>
</dbReference>
<proteinExistence type="inferred from homology"/>
<dbReference type="InterPro" id="IPR016163">
    <property type="entry name" value="Ald_DH_C"/>
</dbReference>
<dbReference type="OrthoDB" id="9762913at2"/>
<gene>
    <name evidence="6" type="ordered locus">trd_A0002</name>
</gene>
<dbReference type="EC" id="1.2.1.27" evidence="6"/>
<dbReference type="eggNOG" id="COG1012">
    <property type="taxonomic scope" value="Bacteria"/>
</dbReference>
<name>B9L576_THERP</name>
<dbReference type="Gene3D" id="3.40.605.10">
    <property type="entry name" value="Aldehyde Dehydrogenase, Chain A, domain 1"/>
    <property type="match status" value="1"/>
</dbReference>
<reference evidence="6 7" key="1">
    <citation type="journal article" date="2009" name="PLoS ONE">
        <title>Complete genome sequence of the aerobic CO-oxidizing thermophile Thermomicrobium roseum.</title>
        <authorList>
            <person name="Wu D."/>
            <person name="Raymond J."/>
            <person name="Wu M."/>
            <person name="Chatterji S."/>
            <person name="Ren Q."/>
            <person name="Graham J.E."/>
            <person name="Bryant D.A."/>
            <person name="Robb F."/>
            <person name="Colman A."/>
            <person name="Tallon L.J."/>
            <person name="Badger J.H."/>
            <person name="Madupu R."/>
            <person name="Ward N.L."/>
            <person name="Eisen J.A."/>
        </authorList>
    </citation>
    <scope>NUCLEOTIDE SEQUENCE [LARGE SCALE GENOMIC DNA]</scope>
    <source>
        <strain evidence="7">ATCC 27502 / DSM 5159 / P-2</strain>
        <plasmid evidence="6">unnamed</plasmid>
    </source>
</reference>
<dbReference type="InterPro" id="IPR016160">
    <property type="entry name" value="Ald_DH_CS_CYS"/>
</dbReference>
<evidence type="ECO:0000313" key="6">
    <source>
        <dbReference type="EMBL" id="ACM07111.1"/>
    </source>
</evidence>
<dbReference type="InterPro" id="IPR029510">
    <property type="entry name" value="Ald_DH_CS_GLU"/>
</dbReference>
<protein>
    <submittedName>
        <fullName evidence="6">Probable methylmalonate-semialdehyde dehydrogenase [acylating] (Mmsdh)</fullName>
        <ecNumber evidence="6">1.2.1.27</ecNumber>
    </submittedName>
</protein>
<dbReference type="HOGENOM" id="CLU_005391_1_0_0"/>
<dbReference type="FunFam" id="3.40.309.10:FF:000012">
    <property type="entry name" value="Betaine aldehyde dehydrogenase"/>
    <property type="match status" value="1"/>
</dbReference>
<dbReference type="KEGG" id="tro:trd_A0002"/>
<dbReference type="GO" id="GO:0004491">
    <property type="term" value="F:methylmalonate-semialdehyde dehydrogenase (acylating, NAD) activity"/>
    <property type="evidence" value="ECO:0007669"/>
    <property type="project" value="UniProtKB-EC"/>
</dbReference>
<dbReference type="PROSITE" id="PS00070">
    <property type="entry name" value="ALDEHYDE_DEHYDR_CYS"/>
    <property type="match status" value="1"/>
</dbReference>
<dbReference type="SUPFAM" id="SSF53720">
    <property type="entry name" value="ALDH-like"/>
    <property type="match status" value="1"/>
</dbReference>
<dbReference type="AlphaFoldDB" id="B9L576"/>
<evidence type="ECO:0000256" key="4">
    <source>
        <dbReference type="RuleBase" id="RU003345"/>
    </source>
</evidence>
<dbReference type="InterPro" id="IPR015590">
    <property type="entry name" value="Aldehyde_DH_dom"/>
</dbReference>
<evidence type="ECO:0000256" key="2">
    <source>
        <dbReference type="ARBA" id="ARBA00023002"/>
    </source>
</evidence>
<keyword evidence="2 4" id="KW-0560">Oxidoreductase</keyword>
<sequence>MTSGTVRRYRNYIGGEWVEPASGEYRPDIDPADSRTVLGEFPRSTAEDVDRAVEAAAAAFPAWSSLSGPQRAAILHKAANILEARAREIGEALTREEGKTIGEGVGEVLRGVAILRYFAGEPLRPLGEVYSATNPETFLYTERVPLGVVGIITPWNFPVAIPLWKLAPCLAFGNTAVFKPAELTPLTAHLITEVFVEAGLPPGVLNLVHGPGSVVGEAIARHPKVVAVSFTGSNAVGRHLYQIASERGARVQLELGGKNPVIVAEDADLDFAIELTTSGAFRSTGQKCTATSRVIVLEPLLHEFTTRLVERARSLKVGPGIDPTVYMGPLVSEEQRQRVLGYIEIGEKEGARVLTGGHELAEGDLRYGFFVAPTVFTDVEPGMRIAQEEIFGPVVGIIRARSLDEAIEIANGVPYGLSASIVTRDIRRAFAFARRIQAGVVHINSETAGAEPHVPFGGMKASSSWSREQGRAALEFFTQVKTIYFDLPPA</sequence>
<dbReference type="FunFam" id="3.40.605.10:FF:000007">
    <property type="entry name" value="NAD/NADP-dependent betaine aldehyde dehydrogenase"/>
    <property type="match status" value="1"/>
</dbReference>
<dbReference type="PROSITE" id="PS00687">
    <property type="entry name" value="ALDEHYDE_DEHYDR_GLU"/>
    <property type="match status" value="1"/>
</dbReference>
<keyword evidence="7" id="KW-1185">Reference proteome</keyword>
<dbReference type="InterPro" id="IPR016161">
    <property type="entry name" value="Ald_DH/histidinol_DH"/>
</dbReference>
<dbReference type="PANTHER" id="PTHR11699">
    <property type="entry name" value="ALDEHYDE DEHYDROGENASE-RELATED"/>
    <property type="match status" value="1"/>
</dbReference>
<dbReference type="EMBL" id="CP001276">
    <property type="protein sequence ID" value="ACM07111.1"/>
    <property type="molecule type" value="Genomic_DNA"/>
</dbReference>
<evidence type="ECO:0000313" key="7">
    <source>
        <dbReference type="Proteomes" id="UP000000447"/>
    </source>
</evidence>
<keyword evidence="6" id="KW-0614">Plasmid</keyword>
<dbReference type="InterPro" id="IPR016162">
    <property type="entry name" value="Ald_DH_N"/>
</dbReference>
<geneLocation type="plasmid" evidence="7">
    <name>Tros</name>
</geneLocation>
<evidence type="ECO:0000256" key="3">
    <source>
        <dbReference type="PROSITE-ProRule" id="PRU10007"/>
    </source>
</evidence>
<accession>B9L576</accession>
<feature type="domain" description="Aldehyde dehydrogenase" evidence="5">
    <location>
        <begin position="17"/>
        <end position="483"/>
    </location>
</feature>
<dbReference type="Proteomes" id="UP000000447">
    <property type="component" value="Plasmid unnamed"/>
</dbReference>